<evidence type="ECO:0000256" key="6">
    <source>
        <dbReference type="PROSITE-ProRule" id="PRU01248"/>
    </source>
</evidence>
<dbReference type="InterPro" id="IPR011010">
    <property type="entry name" value="DNA_brk_join_enz"/>
</dbReference>
<dbReference type="GO" id="GO:0003677">
    <property type="term" value="F:DNA binding"/>
    <property type="evidence" value="ECO:0007669"/>
    <property type="project" value="UniProtKB-UniRule"/>
</dbReference>
<accession>A0A923RVV6</accession>
<feature type="domain" description="Core-binding (CB)" evidence="8">
    <location>
        <begin position="73"/>
        <end position="156"/>
    </location>
</feature>
<dbReference type="Gene3D" id="1.10.150.130">
    <property type="match status" value="1"/>
</dbReference>
<evidence type="ECO:0000259" key="7">
    <source>
        <dbReference type="PROSITE" id="PS51898"/>
    </source>
</evidence>
<dbReference type="InterPro" id="IPR044068">
    <property type="entry name" value="CB"/>
</dbReference>
<dbReference type="PANTHER" id="PTHR30349:SF91">
    <property type="entry name" value="INTA PROTEIN"/>
    <property type="match status" value="1"/>
</dbReference>
<evidence type="ECO:0000256" key="3">
    <source>
        <dbReference type="ARBA" id="ARBA00022908"/>
    </source>
</evidence>
<comment type="similarity">
    <text evidence="2">Belongs to the 'phage' integrase family.</text>
</comment>
<sequence>MARKSKKREAGSGTIYKRKDGRWQGQYVSGRDPITGKLLRHSVYGKTQKEVATKLREATANIDRGTYQEPSQITIAAYAQEYFSICAVNLAHSTQVTYQKILENHILPALGKVKLTDLTHRQVQQFVTSLSVKKKLSAKTVRNIHGILHNMLESAIRDELLLRNVSERCSLPRVTQHQVRAITTAKLNQFLRAIDGKQFRNIFFIDIFSGLRLSEILGLRWEEVDFDHDCIYVRQQLQQKQVKGDFGYFLAPPKEGKQRKVILAQNAMRVLWHQRAKQNEQQLAAGALWDNSFHLVFTNDFGQPLNRRTVYKHLKRILLDCGMGNYTFHSLRHSFATISLENGDDIKTMQTNLGHYAASFTLKTYAHVSDQMQRNSAARMDALIASLPKAK</sequence>
<name>A0A923RVV6_9FIRM</name>
<evidence type="ECO:0000256" key="1">
    <source>
        <dbReference type="ARBA" id="ARBA00003283"/>
    </source>
</evidence>
<dbReference type="PROSITE" id="PS51900">
    <property type="entry name" value="CB"/>
    <property type="match status" value="1"/>
</dbReference>
<dbReference type="InterPro" id="IPR004107">
    <property type="entry name" value="Integrase_SAM-like_N"/>
</dbReference>
<organism evidence="9 10">
    <name type="scientific">Agathobaculum faecis</name>
    <dbReference type="NCBI Taxonomy" id="2763013"/>
    <lineage>
        <taxon>Bacteria</taxon>
        <taxon>Bacillati</taxon>
        <taxon>Bacillota</taxon>
        <taxon>Clostridia</taxon>
        <taxon>Eubacteriales</taxon>
        <taxon>Butyricicoccaceae</taxon>
        <taxon>Agathobaculum</taxon>
    </lineage>
</organism>
<dbReference type="GO" id="GO:0006310">
    <property type="term" value="P:DNA recombination"/>
    <property type="evidence" value="ECO:0007669"/>
    <property type="project" value="UniProtKB-KW"/>
</dbReference>
<dbReference type="InterPro" id="IPR010998">
    <property type="entry name" value="Integrase_recombinase_N"/>
</dbReference>
<evidence type="ECO:0000259" key="8">
    <source>
        <dbReference type="PROSITE" id="PS51900"/>
    </source>
</evidence>
<evidence type="ECO:0000256" key="2">
    <source>
        <dbReference type="ARBA" id="ARBA00008857"/>
    </source>
</evidence>
<evidence type="ECO:0000256" key="4">
    <source>
        <dbReference type="ARBA" id="ARBA00023125"/>
    </source>
</evidence>
<dbReference type="InterPro" id="IPR050090">
    <property type="entry name" value="Tyrosine_recombinase_XerCD"/>
</dbReference>
<dbReference type="CDD" id="cd01189">
    <property type="entry name" value="INT_ICEBs1_C_like"/>
    <property type="match status" value="1"/>
</dbReference>
<keyword evidence="4 6" id="KW-0238">DNA-binding</keyword>
<dbReference type="Gene3D" id="1.10.443.10">
    <property type="entry name" value="Intergrase catalytic core"/>
    <property type="match status" value="1"/>
</dbReference>
<reference evidence="9" key="1">
    <citation type="submission" date="2020-08" db="EMBL/GenBank/DDBJ databases">
        <title>Genome public.</title>
        <authorList>
            <person name="Liu C."/>
            <person name="Sun Q."/>
        </authorList>
    </citation>
    <scope>NUCLEOTIDE SEQUENCE</scope>
    <source>
        <strain evidence="9">NSJ-28</strain>
    </source>
</reference>
<dbReference type="Pfam" id="PF00589">
    <property type="entry name" value="Phage_integrase"/>
    <property type="match status" value="1"/>
</dbReference>
<comment type="function">
    <text evidence="1">Site-specific tyrosine recombinase, which acts by catalyzing the cutting and rejoining of the recombining DNA molecules.</text>
</comment>
<protein>
    <submittedName>
        <fullName evidence="9">Site-specific integrase</fullName>
    </submittedName>
</protein>
<dbReference type="InterPro" id="IPR013762">
    <property type="entry name" value="Integrase-like_cat_sf"/>
</dbReference>
<dbReference type="RefSeq" id="WP_186949882.1">
    <property type="nucleotide sequence ID" value="NZ_JACOPL010000006.1"/>
</dbReference>
<dbReference type="InterPro" id="IPR002104">
    <property type="entry name" value="Integrase_catalytic"/>
</dbReference>
<evidence type="ECO:0000256" key="5">
    <source>
        <dbReference type="ARBA" id="ARBA00023172"/>
    </source>
</evidence>
<dbReference type="PANTHER" id="PTHR30349">
    <property type="entry name" value="PHAGE INTEGRASE-RELATED"/>
    <property type="match status" value="1"/>
</dbReference>
<dbReference type="SUPFAM" id="SSF56349">
    <property type="entry name" value="DNA breaking-rejoining enzymes"/>
    <property type="match status" value="1"/>
</dbReference>
<feature type="domain" description="Tyr recombinase" evidence="7">
    <location>
        <begin position="177"/>
        <end position="378"/>
    </location>
</feature>
<proteinExistence type="inferred from homology"/>
<dbReference type="PROSITE" id="PS51898">
    <property type="entry name" value="TYR_RECOMBINASE"/>
    <property type="match status" value="1"/>
</dbReference>
<keyword evidence="10" id="KW-1185">Reference proteome</keyword>
<keyword evidence="3" id="KW-0229">DNA integration</keyword>
<keyword evidence="5" id="KW-0233">DNA recombination</keyword>
<gene>
    <name evidence="9" type="ORF">H8S45_07610</name>
</gene>
<dbReference type="Proteomes" id="UP000606499">
    <property type="component" value="Unassembled WGS sequence"/>
</dbReference>
<evidence type="ECO:0000313" key="9">
    <source>
        <dbReference type="EMBL" id="MBC5725324.1"/>
    </source>
</evidence>
<comment type="caution">
    <text evidence="9">The sequence shown here is derived from an EMBL/GenBank/DDBJ whole genome shotgun (WGS) entry which is preliminary data.</text>
</comment>
<dbReference type="EMBL" id="JACOPL010000006">
    <property type="protein sequence ID" value="MBC5725324.1"/>
    <property type="molecule type" value="Genomic_DNA"/>
</dbReference>
<evidence type="ECO:0000313" key="10">
    <source>
        <dbReference type="Proteomes" id="UP000606499"/>
    </source>
</evidence>
<dbReference type="GO" id="GO:0015074">
    <property type="term" value="P:DNA integration"/>
    <property type="evidence" value="ECO:0007669"/>
    <property type="project" value="UniProtKB-KW"/>
</dbReference>
<dbReference type="AlphaFoldDB" id="A0A923RVV6"/>
<dbReference type="Pfam" id="PF14659">
    <property type="entry name" value="Phage_int_SAM_3"/>
    <property type="match status" value="1"/>
</dbReference>